<dbReference type="InterPro" id="IPR025691">
    <property type="entry name" value="GspL_pp_dom"/>
</dbReference>
<keyword evidence="4" id="KW-1003">Cell membrane</keyword>
<evidence type="ECO:0000256" key="6">
    <source>
        <dbReference type="ARBA" id="ARBA00022692"/>
    </source>
</evidence>
<evidence type="ECO:0000256" key="1">
    <source>
        <dbReference type="ARBA" id="ARBA00004377"/>
    </source>
</evidence>
<dbReference type="SUPFAM" id="SSF53067">
    <property type="entry name" value="Actin-like ATPase domain"/>
    <property type="match status" value="1"/>
</dbReference>
<protein>
    <submittedName>
        <fullName evidence="12">Type II secretion system protein GspL</fullName>
    </submittedName>
</protein>
<dbReference type="InterPro" id="IPR024230">
    <property type="entry name" value="GspL_cyto_dom"/>
</dbReference>
<evidence type="ECO:0000256" key="5">
    <source>
        <dbReference type="ARBA" id="ARBA00022519"/>
    </source>
</evidence>
<evidence type="ECO:0000259" key="11">
    <source>
        <dbReference type="Pfam" id="PF12693"/>
    </source>
</evidence>
<evidence type="ECO:0000256" key="8">
    <source>
        <dbReference type="ARBA" id="ARBA00022989"/>
    </source>
</evidence>
<evidence type="ECO:0000256" key="2">
    <source>
        <dbReference type="ARBA" id="ARBA00005318"/>
    </source>
</evidence>
<proteinExistence type="inferred from homology"/>
<dbReference type="InterPro" id="IPR007812">
    <property type="entry name" value="T2SS_protein-GspL"/>
</dbReference>
<sequence length="412" mass="44212">MSNLLIQLPAEYTSAGGEYSYVLSSDGQHIQRSGQAAASLLPGSGRASQITAVIPAARLSWHAVSLPPGLQLRSRRHQQRVRAVLDGLLEEKLLDDSSQLHLALDADAEAGQTSWVATCDKAWLQAHLQALEAAGHAVSRIAPQLWPASKPQLLLSGDADQAQLTVTGLEQKTSLARIPLQADAALLQALLSQLPPDLPVLAEPQHTRAAEALQRPVSIYTQAQQLLAASQYRGDLAQFDLDLGGSTRLRRRLLDAWQSFAKAPQWRAARWAAGIALLAQLLGLNAWAFKENRAIAQRQQQAKQVLQTTFPHVPVVVDAPAQMQRELELLRSNSGALSSSDAEALLAASAAISGVQNASALQYQDKQLRISGLNLTPEALTDAQQSLQATGYLLSPEGADLLLSSKPKSSQP</sequence>
<dbReference type="Gene3D" id="3.30.420.380">
    <property type="match status" value="1"/>
</dbReference>
<keyword evidence="8" id="KW-1133">Transmembrane helix</keyword>
<keyword evidence="6" id="KW-0812">Transmembrane</keyword>
<dbReference type="Pfam" id="PF12693">
    <property type="entry name" value="GspL_C"/>
    <property type="match status" value="1"/>
</dbReference>
<keyword evidence="5" id="KW-0997">Cell inner membrane</keyword>
<evidence type="ECO:0000256" key="4">
    <source>
        <dbReference type="ARBA" id="ARBA00022475"/>
    </source>
</evidence>
<evidence type="ECO:0000256" key="3">
    <source>
        <dbReference type="ARBA" id="ARBA00022448"/>
    </source>
</evidence>
<organism evidence="12 13">
    <name type="scientific">Comamonas resistens</name>
    <dbReference type="NCBI Taxonomy" id="3046670"/>
    <lineage>
        <taxon>Bacteria</taxon>
        <taxon>Pseudomonadati</taxon>
        <taxon>Pseudomonadota</taxon>
        <taxon>Betaproteobacteria</taxon>
        <taxon>Burkholderiales</taxon>
        <taxon>Comamonadaceae</taxon>
        <taxon>Comamonas</taxon>
    </lineage>
</organism>
<keyword evidence="13" id="KW-1185">Reference proteome</keyword>
<dbReference type="Proteomes" id="UP001240697">
    <property type="component" value="Chromosome"/>
</dbReference>
<evidence type="ECO:0000313" key="12">
    <source>
        <dbReference type="EMBL" id="WHS66206.1"/>
    </source>
</evidence>
<evidence type="ECO:0000259" key="10">
    <source>
        <dbReference type="Pfam" id="PF05134"/>
    </source>
</evidence>
<evidence type="ECO:0000313" key="13">
    <source>
        <dbReference type="Proteomes" id="UP001240697"/>
    </source>
</evidence>
<dbReference type="InterPro" id="IPR043129">
    <property type="entry name" value="ATPase_NBD"/>
</dbReference>
<reference evidence="12 13" key="1">
    <citation type="submission" date="2023-05" db="EMBL/GenBank/DDBJ databases">
        <authorList>
            <person name="Yin Y."/>
            <person name="Lu Z."/>
        </authorList>
    </citation>
    <scope>NUCLEOTIDE SEQUENCE [LARGE SCALE GENOMIC DNA]</scope>
    <source>
        <strain evidence="12 13">ZM22</strain>
    </source>
</reference>
<dbReference type="EMBL" id="CP125947">
    <property type="protein sequence ID" value="WHS66206.1"/>
    <property type="molecule type" value="Genomic_DNA"/>
</dbReference>
<keyword evidence="3" id="KW-0813">Transport</keyword>
<accession>A0ABY8SVE2</accession>
<keyword evidence="9" id="KW-0472">Membrane</keyword>
<dbReference type="Pfam" id="PF05134">
    <property type="entry name" value="T2SSL"/>
    <property type="match status" value="1"/>
</dbReference>
<name>A0ABY8SVE2_9BURK</name>
<keyword evidence="7" id="KW-0653">Protein transport</keyword>
<dbReference type="RefSeq" id="WP_283487301.1">
    <property type="nucleotide sequence ID" value="NZ_CP125947.1"/>
</dbReference>
<evidence type="ECO:0000256" key="7">
    <source>
        <dbReference type="ARBA" id="ARBA00022927"/>
    </source>
</evidence>
<feature type="domain" description="GspL cytoplasmic actin-ATPase-like" evidence="10">
    <location>
        <begin position="20"/>
        <end position="143"/>
    </location>
</feature>
<gene>
    <name evidence="12" type="primary">gspL</name>
    <name evidence="12" type="ORF">QMY55_03385</name>
</gene>
<feature type="domain" description="GspL periplasmic" evidence="11">
    <location>
        <begin position="265"/>
        <end position="334"/>
    </location>
</feature>
<comment type="similarity">
    <text evidence="2">Belongs to the GSP L family.</text>
</comment>
<comment type="subcellular location">
    <subcellularLocation>
        <location evidence="1">Cell inner membrane</location>
        <topology evidence="1">Single-pass membrane protein</topology>
    </subcellularLocation>
</comment>
<dbReference type="NCBIfam" id="TIGR01709">
    <property type="entry name" value="typeII_sec_gspL"/>
    <property type="match status" value="1"/>
</dbReference>
<evidence type="ECO:0000256" key="9">
    <source>
        <dbReference type="ARBA" id="ARBA00023136"/>
    </source>
</evidence>